<dbReference type="PROSITE" id="PS01001">
    <property type="entry name" value="SDH_CYT_2"/>
    <property type="match status" value="1"/>
</dbReference>
<feature type="region of interest" description="Disordered" evidence="8">
    <location>
        <begin position="1"/>
        <end position="85"/>
    </location>
</feature>
<evidence type="ECO:0000256" key="2">
    <source>
        <dbReference type="ARBA" id="ARBA00022617"/>
    </source>
</evidence>
<keyword evidence="6" id="KW-0408">Iron</keyword>
<feature type="compositionally biased region" description="Basic residues" evidence="8">
    <location>
        <begin position="1"/>
        <end position="16"/>
    </location>
</feature>
<name>A0ABR4PLX4_9HELO</name>
<evidence type="ECO:0000256" key="9">
    <source>
        <dbReference type="SAM" id="Phobius"/>
    </source>
</evidence>
<accession>A0ABR4PLX4</accession>
<evidence type="ECO:0000256" key="1">
    <source>
        <dbReference type="ARBA" id="ARBA00004141"/>
    </source>
</evidence>
<feature type="transmembrane region" description="Helical" evidence="9">
    <location>
        <begin position="124"/>
        <end position="142"/>
    </location>
</feature>
<dbReference type="Gene3D" id="1.20.1300.10">
    <property type="entry name" value="Fumarate reductase/succinate dehydrogenase, transmembrane subunit"/>
    <property type="match status" value="1"/>
</dbReference>
<feature type="transmembrane region" description="Helical" evidence="9">
    <location>
        <begin position="176"/>
        <end position="194"/>
    </location>
</feature>
<protein>
    <submittedName>
        <fullName evidence="10">Succinate dehydrogenase cytochrome b560 subunit</fullName>
    </submittedName>
</protein>
<dbReference type="Pfam" id="PF01127">
    <property type="entry name" value="Sdh_cyt"/>
    <property type="match status" value="1"/>
</dbReference>
<sequence length="227" mass="25116">MLRRLSRVPARKHTTDHHRLPSSTSRHQQIRWYATTQKHEREHEHEPSPPHRHTRTHGPPGKRVAAPSTTTITEPVQPKSLSVSLSPTEAQQRLAVQRLRRPLAPHLSIYKWQMTSVLSSLERITGLLLAGGVYGFSLTYLASASPLPLLDCDLSSTSIAAAFAAWSTPARLGIKFLVAFPCALHAFNGLRFLAWDCGKLMANRQVVWTGWVAVGAAMVSAAWLAVL</sequence>
<dbReference type="InterPro" id="IPR000701">
    <property type="entry name" value="SuccDH_FuR_B_TM-su"/>
</dbReference>
<comment type="subcellular location">
    <subcellularLocation>
        <location evidence="1">Membrane</location>
        <topology evidence="1">Multi-pass membrane protein</topology>
    </subcellularLocation>
</comment>
<evidence type="ECO:0000313" key="10">
    <source>
        <dbReference type="EMBL" id="KAL3423936.1"/>
    </source>
</evidence>
<evidence type="ECO:0000256" key="3">
    <source>
        <dbReference type="ARBA" id="ARBA00022692"/>
    </source>
</evidence>
<evidence type="ECO:0000256" key="5">
    <source>
        <dbReference type="ARBA" id="ARBA00022989"/>
    </source>
</evidence>
<keyword evidence="5 9" id="KW-1133">Transmembrane helix</keyword>
<keyword evidence="7 9" id="KW-0472">Membrane</keyword>
<dbReference type="InterPro" id="IPR034804">
    <property type="entry name" value="SQR/QFR_C/D"/>
</dbReference>
<evidence type="ECO:0000256" key="8">
    <source>
        <dbReference type="SAM" id="MobiDB-lite"/>
    </source>
</evidence>
<dbReference type="NCBIfam" id="TIGR02970">
    <property type="entry name" value="succ_dehyd_cytB"/>
    <property type="match status" value="1"/>
</dbReference>
<organism evidence="10 11">
    <name type="scientific">Phlyctema vagabunda</name>
    <dbReference type="NCBI Taxonomy" id="108571"/>
    <lineage>
        <taxon>Eukaryota</taxon>
        <taxon>Fungi</taxon>
        <taxon>Dikarya</taxon>
        <taxon>Ascomycota</taxon>
        <taxon>Pezizomycotina</taxon>
        <taxon>Leotiomycetes</taxon>
        <taxon>Helotiales</taxon>
        <taxon>Dermateaceae</taxon>
        <taxon>Phlyctema</taxon>
    </lineage>
</organism>
<keyword evidence="11" id="KW-1185">Reference proteome</keyword>
<dbReference type="InterPro" id="IPR014314">
    <property type="entry name" value="Succ_DH_cytb556"/>
</dbReference>
<evidence type="ECO:0000256" key="6">
    <source>
        <dbReference type="ARBA" id="ARBA00023004"/>
    </source>
</evidence>
<evidence type="ECO:0000256" key="7">
    <source>
        <dbReference type="ARBA" id="ARBA00023136"/>
    </source>
</evidence>
<feature type="transmembrane region" description="Helical" evidence="9">
    <location>
        <begin position="206"/>
        <end position="226"/>
    </location>
</feature>
<dbReference type="PANTHER" id="PTHR10978">
    <property type="entry name" value="SUCCINATE DEHYDROGENASE CYTOCHROME B560 SUBUNIT"/>
    <property type="match status" value="1"/>
</dbReference>
<dbReference type="EMBL" id="JBFCZG010000004">
    <property type="protein sequence ID" value="KAL3423936.1"/>
    <property type="molecule type" value="Genomic_DNA"/>
</dbReference>
<feature type="compositionally biased region" description="Basic and acidic residues" evidence="8">
    <location>
        <begin position="37"/>
        <end position="49"/>
    </location>
</feature>
<evidence type="ECO:0000313" key="11">
    <source>
        <dbReference type="Proteomes" id="UP001629113"/>
    </source>
</evidence>
<keyword evidence="2" id="KW-0349">Heme</keyword>
<dbReference type="Proteomes" id="UP001629113">
    <property type="component" value="Unassembled WGS sequence"/>
</dbReference>
<keyword evidence="3 9" id="KW-0812">Transmembrane</keyword>
<dbReference type="SUPFAM" id="SSF81343">
    <property type="entry name" value="Fumarate reductase respiratory complex transmembrane subunits"/>
    <property type="match status" value="1"/>
</dbReference>
<reference evidence="10 11" key="1">
    <citation type="submission" date="2024-06" db="EMBL/GenBank/DDBJ databases">
        <title>Complete genome of Phlyctema vagabunda strain 19-DSS-EL-015.</title>
        <authorList>
            <person name="Fiorenzani C."/>
        </authorList>
    </citation>
    <scope>NUCLEOTIDE SEQUENCE [LARGE SCALE GENOMIC DNA]</scope>
    <source>
        <strain evidence="10 11">19-DSS-EL-015</strain>
    </source>
</reference>
<feature type="compositionally biased region" description="Polar residues" evidence="8">
    <location>
        <begin position="67"/>
        <end position="85"/>
    </location>
</feature>
<dbReference type="PANTHER" id="PTHR10978:SF5">
    <property type="entry name" value="SUCCINATE DEHYDROGENASE CYTOCHROME B560 SUBUNIT, MITOCHONDRIAL"/>
    <property type="match status" value="1"/>
</dbReference>
<comment type="caution">
    <text evidence="10">The sequence shown here is derived from an EMBL/GenBank/DDBJ whole genome shotgun (WGS) entry which is preliminary data.</text>
</comment>
<keyword evidence="4" id="KW-0479">Metal-binding</keyword>
<gene>
    <name evidence="10" type="ORF">PVAG01_05683</name>
</gene>
<evidence type="ECO:0000256" key="4">
    <source>
        <dbReference type="ARBA" id="ARBA00022723"/>
    </source>
</evidence>
<proteinExistence type="predicted"/>
<dbReference type="InterPro" id="IPR018495">
    <property type="entry name" value="Succ_DH_cyt_bsu_CS"/>
</dbReference>
<dbReference type="CDD" id="cd03499">
    <property type="entry name" value="SQR_TypeC_SdhC"/>
    <property type="match status" value="1"/>
</dbReference>